<reference evidence="1 2" key="1">
    <citation type="submission" date="2016-10" db="EMBL/GenBank/DDBJ databases">
        <authorList>
            <person name="de Groot N.N."/>
        </authorList>
    </citation>
    <scope>NUCLEOTIDE SEQUENCE [LARGE SCALE GENOMIC DNA]</scope>
    <source>
        <strain evidence="1 2">DSM 26656</strain>
    </source>
</reference>
<organism evidence="1 2">
    <name type="scientific">Bosea lathyri</name>
    <dbReference type="NCBI Taxonomy" id="1036778"/>
    <lineage>
        <taxon>Bacteria</taxon>
        <taxon>Pseudomonadati</taxon>
        <taxon>Pseudomonadota</taxon>
        <taxon>Alphaproteobacteria</taxon>
        <taxon>Hyphomicrobiales</taxon>
        <taxon>Boseaceae</taxon>
        <taxon>Bosea</taxon>
    </lineage>
</organism>
<accession>A0A1H6D5J0</accession>
<dbReference type="Proteomes" id="UP000236743">
    <property type="component" value="Unassembled WGS sequence"/>
</dbReference>
<dbReference type="RefSeq" id="WP_103875370.1">
    <property type="nucleotide sequence ID" value="NZ_FNUY01000016.1"/>
</dbReference>
<dbReference type="Pfam" id="PF24751">
    <property type="entry name" value="DUF7696"/>
    <property type="match status" value="1"/>
</dbReference>
<name>A0A1H6D5J0_9HYPH</name>
<dbReference type="InterPro" id="IPR056113">
    <property type="entry name" value="DUF7696"/>
</dbReference>
<evidence type="ECO:0000313" key="1">
    <source>
        <dbReference type="EMBL" id="SEG80324.1"/>
    </source>
</evidence>
<dbReference type="AlphaFoldDB" id="A0A1H6D5J0"/>
<keyword evidence="2" id="KW-1185">Reference proteome</keyword>
<proteinExistence type="predicted"/>
<dbReference type="OrthoDB" id="8020360at2"/>
<evidence type="ECO:0000313" key="2">
    <source>
        <dbReference type="Proteomes" id="UP000236743"/>
    </source>
</evidence>
<dbReference type="EMBL" id="FNUY01000016">
    <property type="protein sequence ID" value="SEG80324.1"/>
    <property type="molecule type" value="Genomic_DNA"/>
</dbReference>
<protein>
    <submittedName>
        <fullName evidence="1">Uncharacterized protein</fullName>
    </submittedName>
</protein>
<sequence length="73" mass="8212">MPTRDPENQRMVYSLLAGREVSIRSEQWKHECEVAYLADLTPEKRKAILYGVLGAEGDEARGIKRHRGDAATA</sequence>
<gene>
    <name evidence="1" type="ORF">SAMN04488115_11632</name>
</gene>